<accession>A0A640KCR9</accession>
<evidence type="ECO:0000313" key="8">
    <source>
        <dbReference type="Proteomes" id="UP000419144"/>
    </source>
</evidence>
<dbReference type="InterPro" id="IPR013083">
    <property type="entry name" value="Znf_RING/FYVE/PHD"/>
</dbReference>
<dbReference type="SUPFAM" id="SSF57850">
    <property type="entry name" value="RING/U-box"/>
    <property type="match status" value="1"/>
</dbReference>
<evidence type="ECO:0000256" key="3">
    <source>
        <dbReference type="ARBA" id="ARBA00022833"/>
    </source>
</evidence>
<keyword evidence="1" id="KW-0479">Metal-binding</keyword>
<keyword evidence="8" id="KW-1185">Reference proteome</keyword>
<proteinExistence type="predicted"/>
<evidence type="ECO:0000256" key="5">
    <source>
        <dbReference type="SAM" id="Coils"/>
    </source>
</evidence>
<protein>
    <recommendedName>
        <fullName evidence="6">RING-type domain-containing protein</fullName>
    </recommendedName>
</protein>
<evidence type="ECO:0000256" key="1">
    <source>
        <dbReference type="ARBA" id="ARBA00022723"/>
    </source>
</evidence>
<keyword evidence="3" id="KW-0862">Zinc</keyword>
<evidence type="ECO:0000259" key="6">
    <source>
        <dbReference type="PROSITE" id="PS50089"/>
    </source>
</evidence>
<dbReference type="GO" id="GO:0008270">
    <property type="term" value="F:zinc ion binding"/>
    <property type="evidence" value="ECO:0007669"/>
    <property type="project" value="UniProtKB-KW"/>
</dbReference>
<organism evidence="7 8">
    <name type="scientific">Leishmania tarentolae</name>
    <name type="common">Sauroleishmania tarentolae</name>
    <dbReference type="NCBI Taxonomy" id="5689"/>
    <lineage>
        <taxon>Eukaryota</taxon>
        <taxon>Discoba</taxon>
        <taxon>Euglenozoa</taxon>
        <taxon>Kinetoplastea</taxon>
        <taxon>Metakinetoplastina</taxon>
        <taxon>Trypanosomatida</taxon>
        <taxon>Trypanosomatidae</taxon>
        <taxon>Leishmaniinae</taxon>
        <taxon>Leishmania</taxon>
        <taxon>lizard Leishmania</taxon>
    </lineage>
</organism>
<dbReference type="InterPro" id="IPR017907">
    <property type="entry name" value="Znf_RING_CS"/>
</dbReference>
<name>A0A640KCR9_LEITA</name>
<dbReference type="PROSITE" id="PS00518">
    <property type="entry name" value="ZF_RING_1"/>
    <property type="match status" value="1"/>
</dbReference>
<dbReference type="InterPro" id="IPR027370">
    <property type="entry name" value="Znf-RING_euk"/>
</dbReference>
<gene>
    <name evidence="7" type="ORF">LtaPh_1210500</name>
</gene>
<comment type="caution">
    <text evidence="7">The sequence shown here is derived from an EMBL/GenBank/DDBJ whole genome shotgun (WGS) entry which is preliminary data.</text>
</comment>
<sequence>MQPGVHAPPKSQCSAFSRMMAARRVSSVHGGTVGNLDRIASYSSCPPLPVIRQPQDTAVSLSDAYPALHTGLKQDECDVAISKPSRKAWPTATYVITDKTPRAELLSIIMQLQEDLTQRTDSVNAIQRNFERLSAMHQAEQHELQSLRLLEKKGRKVEPNIHETEIQELKSVLGEMQQKALVEHTSFAQMEENLQTAQRSCVLQQNIARLVSSHADGTRDVLQAEAVAHFELCMCALSERAAISASEVAIQQQLLYEDAAQLVTDHQARIFSELVRVGAPVNLRVQESSAKVSTATLLEPVRQGLCETAEAVHEYVDATRATEEERVRAMGQCERDCEELRRALHELLPLRLQETEEAETISRSALLFGALIACTATQQAFEHICSRTANFEAATATSRSAWEVTSTLLTRRVSDWCNTAELRLVDFCKTIEASMTETARECDDQWQQAAQELLLEERKQLQNLHALQLQALQADWREQRDSAERTHARELEQVRGAYVAQIQIAEDRRVAAEKQISVIEAALMERKGDHDTEVRAVEARWRSALTEGVRNCEKNWRAILDSYQERQNGFSAALVRLLGDVLGTRIQRLYEEQAERTALCSSHWRNHSQHLQDAHSAAIQHAVAHAAVFERMRFHAQDEAANRASLYASEATHWAILANTEVAHKAEVYHARCMDAAAAKLERLRADTAEREVRWQERLDALESDLREAQQQCLAAVNRASDAVLAAQETQAELQATRRDFAAYKSGVSAAAERIQVAESATESACCCPLCLELYYQPIACVPCGHMYCASCLLRHARNRSLSGVTSSFSSAVATSPSESGPVRSTGDLEVTQWLRRKSTSNTFLFCPECASTTVSTVVELPTLGELTAKYDYKKRSLAVLLAELQ</sequence>
<dbReference type="PROSITE" id="PS50089">
    <property type="entry name" value="ZF_RING_2"/>
    <property type="match status" value="1"/>
</dbReference>
<evidence type="ECO:0000313" key="7">
    <source>
        <dbReference type="EMBL" id="GET86834.1"/>
    </source>
</evidence>
<dbReference type="EMBL" id="BLBS01000016">
    <property type="protein sequence ID" value="GET86834.1"/>
    <property type="molecule type" value="Genomic_DNA"/>
</dbReference>
<feature type="domain" description="RING-type" evidence="6">
    <location>
        <begin position="768"/>
        <end position="793"/>
    </location>
</feature>
<dbReference type="VEuPathDB" id="TriTrypDB:LtaPh_1210500"/>
<dbReference type="OrthoDB" id="6105938at2759"/>
<reference evidence="7" key="1">
    <citation type="submission" date="2019-11" db="EMBL/GenBank/DDBJ databases">
        <title>Leishmania tarentolae CDS.</title>
        <authorList>
            <person name="Goto Y."/>
            <person name="Yamagishi J."/>
        </authorList>
    </citation>
    <scope>NUCLEOTIDE SEQUENCE [LARGE SCALE GENOMIC DNA]</scope>
    <source>
        <strain evidence="7">Parrot Tar II</strain>
    </source>
</reference>
<feature type="coiled-coil region" evidence="5">
    <location>
        <begin position="692"/>
        <end position="719"/>
    </location>
</feature>
<dbReference type="Pfam" id="PF13445">
    <property type="entry name" value="zf-RING_UBOX"/>
    <property type="match status" value="1"/>
</dbReference>
<dbReference type="InterPro" id="IPR001841">
    <property type="entry name" value="Znf_RING"/>
</dbReference>
<keyword evidence="2 4" id="KW-0863">Zinc-finger</keyword>
<dbReference type="AlphaFoldDB" id="A0A640KCR9"/>
<evidence type="ECO:0000256" key="4">
    <source>
        <dbReference type="PROSITE-ProRule" id="PRU00175"/>
    </source>
</evidence>
<dbReference type="Proteomes" id="UP000419144">
    <property type="component" value="Unassembled WGS sequence"/>
</dbReference>
<keyword evidence="5" id="KW-0175">Coiled coil</keyword>
<evidence type="ECO:0000256" key="2">
    <source>
        <dbReference type="ARBA" id="ARBA00022771"/>
    </source>
</evidence>
<dbReference type="SMART" id="SM00184">
    <property type="entry name" value="RING"/>
    <property type="match status" value="1"/>
</dbReference>
<dbReference type="Gene3D" id="3.30.40.10">
    <property type="entry name" value="Zinc/RING finger domain, C3HC4 (zinc finger)"/>
    <property type="match status" value="1"/>
</dbReference>